<organism evidence="2 3">
    <name type="scientific">Trichoplax adhaerens</name>
    <name type="common">Trichoplax reptans</name>
    <dbReference type="NCBI Taxonomy" id="10228"/>
    <lineage>
        <taxon>Eukaryota</taxon>
        <taxon>Metazoa</taxon>
        <taxon>Placozoa</taxon>
        <taxon>Uniplacotomia</taxon>
        <taxon>Trichoplacea</taxon>
        <taxon>Trichoplacidae</taxon>
        <taxon>Trichoplax</taxon>
    </lineage>
</organism>
<feature type="compositionally biased region" description="Polar residues" evidence="1">
    <location>
        <begin position="36"/>
        <end position="49"/>
    </location>
</feature>
<evidence type="ECO:0000256" key="1">
    <source>
        <dbReference type="SAM" id="MobiDB-lite"/>
    </source>
</evidence>
<accession>B3RYT6</accession>
<feature type="region of interest" description="Disordered" evidence="1">
    <location>
        <begin position="1"/>
        <end position="103"/>
    </location>
</feature>
<dbReference type="HOGENOM" id="CLU_1099740_0_0_1"/>
<dbReference type="PhylomeDB" id="B3RYT6"/>
<feature type="compositionally biased region" description="Basic and acidic residues" evidence="1">
    <location>
        <begin position="50"/>
        <end position="76"/>
    </location>
</feature>
<dbReference type="InParanoid" id="B3RYT6"/>
<feature type="region of interest" description="Disordered" evidence="1">
    <location>
        <begin position="117"/>
        <end position="253"/>
    </location>
</feature>
<feature type="compositionally biased region" description="Basic and acidic residues" evidence="1">
    <location>
        <begin position="153"/>
        <end position="164"/>
    </location>
</feature>
<protein>
    <submittedName>
        <fullName evidence="2">Uncharacterized protein</fullName>
    </submittedName>
</protein>
<gene>
    <name evidence="2" type="ORF">TRIADDRAFT_57209</name>
</gene>
<dbReference type="Proteomes" id="UP000009022">
    <property type="component" value="Unassembled WGS sequence"/>
</dbReference>
<dbReference type="KEGG" id="tad:TRIADDRAFT_57209"/>
<feature type="compositionally biased region" description="Polar residues" evidence="1">
    <location>
        <begin position="169"/>
        <end position="186"/>
    </location>
</feature>
<dbReference type="GeneID" id="6754822"/>
<sequence length="253" mass="28165">MPQSVRTKKKPDATGEVERDSKSKNVPEYQSDFEDSNTMSSSENMSDIENSMRLKQDVREDEGENKTEAEAYDALRRSVLGSPLSSARENAEGDDVMSFLSEDSDIDALEQELAEIVSPRAVASGNNANERSQRSSIRRLPSIPASQSAHNIKGVDDSNQDHNRPRSRSAGTDQTADQPQSPTLEDTLSRDKSYSQDSIGDAIKDESQQTVQKIRQVLMSDDMDDENMFDLEPNTPKKEIKALSSDDDFDFYG</sequence>
<dbReference type="CTD" id="6754822"/>
<name>B3RYT6_TRIAD</name>
<evidence type="ECO:0000313" key="2">
    <source>
        <dbReference type="EMBL" id="EDV23726.1"/>
    </source>
</evidence>
<dbReference type="EMBL" id="DS985246">
    <property type="protein sequence ID" value="EDV23726.1"/>
    <property type="molecule type" value="Genomic_DNA"/>
</dbReference>
<dbReference type="RefSeq" id="XP_002113252.1">
    <property type="nucleotide sequence ID" value="XM_002113216.1"/>
</dbReference>
<dbReference type="AlphaFoldDB" id="B3RYT6"/>
<evidence type="ECO:0000313" key="3">
    <source>
        <dbReference type="Proteomes" id="UP000009022"/>
    </source>
</evidence>
<reference evidence="2 3" key="1">
    <citation type="journal article" date="2008" name="Nature">
        <title>The Trichoplax genome and the nature of placozoans.</title>
        <authorList>
            <person name="Srivastava M."/>
            <person name="Begovic E."/>
            <person name="Chapman J."/>
            <person name="Putnam N.H."/>
            <person name="Hellsten U."/>
            <person name="Kawashima T."/>
            <person name="Kuo A."/>
            <person name="Mitros T."/>
            <person name="Salamov A."/>
            <person name="Carpenter M.L."/>
            <person name="Signorovitch A.Y."/>
            <person name="Moreno M.A."/>
            <person name="Kamm K."/>
            <person name="Grimwood J."/>
            <person name="Schmutz J."/>
            <person name="Shapiro H."/>
            <person name="Grigoriev I.V."/>
            <person name="Buss L.W."/>
            <person name="Schierwater B."/>
            <person name="Dellaporta S.L."/>
            <person name="Rokhsar D.S."/>
        </authorList>
    </citation>
    <scope>NUCLEOTIDE SEQUENCE [LARGE SCALE GENOMIC DNA]</scope>
    <source>
        <strain evidence="2 3">Grell-BS-1999</strain>
    </source>
</reference>
<proteinExistence type="predicted"/>
<keyword evidence="3" id="KW-1185">Reference proteome</keyword>
<feature type="compositionally biased region" description="Basic and acidic residues" evidence="1">
    <location>
        <begin position="10"/>
        <end position="25"/>
    </location>
</feature>